<dbReference type="PROSITE" id="PS01157">
    <property type="entry name" value="ACID_PHOSPH_CL_A"/>
    <property type="match status" value="1"/>
</dbReference>
<proteinExistence type="inferred from homology"/>
<dbReference type="EC" id="3.1.3.2" evidence="4 8"/>
<keyword evidence="6" id="KW-0574">Periplasm</keyword>
<dbReference type="EMBL" id="VZQZ01000003">
    <property type="protein sequence ID" value="KAB0666294.1"/>
    <property type="molecule type" value="Genomic_DNA"/>
</dbReference>
<dbReference type="SUPFAM" id="SSF48317">
    <property type="entry name" value="Acid phosphatase/Vanadium-dependent haloperoxidase"/>
    <property type="match status" value="1"/>
</dbReference>
<reference evidence="10 11" key="1">
    <citation type="submission" date="2019-09" db="EMBL/GenBank/DDBJ databases">
        <title>Geobacter sp. Red96, a novel strain isolated from paddy soil.</title>
        <authorList>
            <person name="Xu Z."/>
            <person name="Masuda Y."/>
            <person name="Itoh H."/>
            <person name="Senoo K."/>
        </authorList>
    </citation>
    <scope>NUCLEOTIDE SEQUENCE [LARGE SCALE GENOMIC DNA]</scope>
    <source>
        <strain evidence="10 11">Red96</strain>
    </source>
</reference>
<accession>A0A7J4ZSM6</accession>
<protein>
    <recommendedName>
        <fullName evidence="4 8">Acid phosphatase</fullName>
        <ecNumber evidence="4 8">3.1.3.2</ecNumber>
    </recommendedName>
</protein>
<evidence type="ECO:0000256" key="4">
    <source>
        <dbReference type="ARBA" id="ARBA00012646"/>
    </source>
</evidence>
<dbReference type="PRINTS" id="PR00483">
    <property type="entry name" value="BACPHPHTASE"/>
</dbReference>
<evidence type="ECO:0000256" key="6">
    <source>
        <dbReference type="ARBA" id="ARBA00022764"/>
    </source>
</evidence>
<evidence type="ECO:0000256" key="2">
    <source>
        <dbReference type="ARBA" id="ARBA00004418"/>
    </source>
</evidence>
<dbReference type="Gene3D" id="1.20.144.10">
    <property type="entry name" value="Phosphatidic acid phosphatase type 2/haloperoxidase"/>
    <property type="match status" value="1"/>
</dbReference>
<comment type="caution">
    <text evidence="10">The sequence shown here is derived from an EMBL/GenBank/DDBJ whole genome shotgun (WGS) entry which is preliminary data.</text>
</comment>
<keyword evidence="11" id="KW-1185">Reference proteome</keyword>
<dbReference type="InterPro" id="IPR001011">
    <property type="entry name" value="Acid_Pase_classA_bac"/>
</dbReference>
<dbReference type="InterPro" id="IPR000326">
    <property type="entry name" value="PAP2/HPO"/>
</dbReference>
<dbReference type="AlphaFoldDB" id="A0A7J4ZSM6"/>
<keyword evidence="5" id="KW-0732">Signal</keyword>
<keyword evidence="7 8" id="KW-0378">Hydrolase</keyword>
<dbReference type="GO" id="GO:0003993">
    <property type="term" value="F:acid phosphatase activity"/>
    <property type="evidence" value="ECO:0007669"/>
    <property type="project" value="UniProtKB-EC"/>
</dbReference>
<evidence type="ECO:0000313" key="11">
    <source>
        <dbReference type="Proteomes" id="UP000420562"/>
    </source>
</evidence>
<dbReference type="InterPro" id="IPR036938">
    <property type="entry name" value="PAP2/HPO_sf"/>
</dbReference>
<name>A0A7J4ZSM6_9BACT</name>
<evidence type="ECO:0000313" key="10">
    <source>
        <dbReference type="EMBL" id="KAB0666294.1"/>
    </source>
</evidence>
<dbReference type="SMART" id="SM00014">
    <property type="entry name" value="acidPPc"/>
    <property type="match status" value="1"/>
</dbReference>
<dbReference type="CDD" id="cd03397">
    <property type="entry name" value="PAP2_acid_phosphatase"/>
    <property type="match status" value="1"/>
</dbReference>
<evidence type="ECO:0000256" key="1">
    <source>
        <dbReference type="ARBA" id="ARBA00000032"/>
    </source>
</evidence>
<comment type="subcellular location">
    <subcellularLocation>
        <location evidence="2">Periplasm</location>
    </subcellularLocation>
</comment>
<evidence type="ECO:0000256" key="3">
    <source>
        <dbReference type="ARBA" id="ARBA00009017"/>
    </source>
</evidence>
<dbReference type="Proteomes" id="UP000420562">
    <property type="component" value="Unassembled WGS sequence"/>
</dbReference>
<dbReference type="InterPro" id="IPR018296">
    <property type="entry name" value="Acid_Pase_classA_bac_CS"/>
</dbReference>
<evidence type="ECO:0000259" key="9">
    <source>
        <dbReference type="SMART" id="SM00014"/>
    </source>
</evidence>
<comment type="catalytic activity">
    <reaction evidence="1 8">
        <text>a phosphate monoester + H2O = an alcohol + phosphate</text>
        <dbReference type="Rhea" id="RHEA:15017"/>
        <dbReference type="ChEBI" id="CHEBI:15377"/>
        <dbReference type="ChEBI" id="CHEBI:30879"/>
        <dbReference type="ChEBI" id="CHEBI:43474"/>
        <dbReference type="ChEBI" id="CHEBI:67140"/>
        <dbReference type="EC" id="3.1.3.2"/>
    </reaction>
</comment>
<dbReference type="PIRSF" id="PIRSF000897">
    <property type="entry name" value="Acid_Ptase_ClsA"/>
    <property type="match status" value="1"/>
</dbReference>
<gene>
    <name evidence="10" type="ORF">F6V25_07440</name>
</gene>
<feature type="domain" description="Phosphatidic acid phosphatase type 2/haloperoxidase" evidence="9">
    <location>
        <begin position="111"/>
        <end position="223"/>
    </location>
</feature>
<dbReference type="GO" id="GO:0030288">
    <property type="term" value="C:outer membrane-bounded periplasmic space"/>
    <property type="evidence" value="ECO:0007669"/>
    <property type="project" value="InterPro"/>
</dbReference>
<evidence type="ECO:0000256" key="8">
    <source>
        <dbReference type="PIRNR" id="PIRNR000897"/>
    </source>
</evidence>
<evidence type="ECO:0000256" key="5">
    <source>
        <dbReference type="ARBA" id="ARBA00022729"/>
    </source>
</evidence>
<organism evidence="10 11">
    <name type="scientific">Oryzomonas japonica</name>
    <dbReference type="NCBI Taxonomy" id="2603858"/>
    <lineage>
        <taxon>Bacteria</taxon>
        <taxon>Pseudomonadati</taxon>
        <taxon>Thermodesulfobacteriota</taxon>
        <taxon>Desulfuromonadia</taxon>
        <taxon>Geobacterales</taxon>
        <taxon>Geobacteraceae</taxon>
        <taxon>Oryzomonas</taxon>
    </lineage>
</organism>
<dbReference type="Pfam" id="PF01569">
    <property type="entry name" value="PAP2"/>
    <property type="match status" value="1"/>
</dbReference>
<sequence length="273" mass="29467">MATMLLCLVLMTGCATVEKHDTAPTARGGILGYLPAKQLPDMVALLPPPPATGSTAFALDQETSRASFPLRDSDRWALAIQDADLSFPAAAESFSCALNARITEQETPRLFRLLRRTLADAGNAVSRPKDTYKRPRPFMVNGERICTPGDEQRLRTSGSYPSGHTTAGWTWALILSEIAPERADAVLIRGRAFGQSRIVCNVHWLSDVNEGRTVAAAMVARLHVDPAFRADLEAAKAELAAARTKGLLPIRDCRTEAEALALPPVAEPQPTGK</sequence>
<evidence type="ECO:0000256" key="7">
    <source>
        <dbReference type="ARBA" id="ARBA00022801"/>
    </source>
</evidence>
<comment type="similarity">
    <text evidence="3 8">Belongs to the class A bacterial acid phosphatase family.</text>
</comment>